<gene>
    <name evidence="3" type="ORF">GA0070560_102304</name>
</gene>
<reference evidence="4" key="1">
    <citation type="submission" date="2016-06" db="EMBL/GenBank/DDBJ databases">
        <authorList>
            <person name="Varghese N."/>
        </authorList>
    </citation>
    <scope>NUCLEOTIDE SEQUENCE [LARGE SCALE GENOMIC DNA]</scope>
    <source>
        <strain evidence="4">DSM 43171</strain>
    </source>
</reference>
<keyword evidence="1" id="KW-0812">Transmembrane</keyword>
<dbReference type="InterPro" id="IPR002475">
    <property type="entry name" value="Bcl2-like"/>
</dbReference>
<keyword evidence="2" id="KW-0732">Signal</keyword>
<feature type="chain" id="PRO_5039647036" description="WD40-like Beta Propeller Repeat" evidence="2">
    <location>
        <begin position="27"/>
        <end position="415"/>
    </location>
</feature>
<evidence type="ECO:0000313" key="3">
    <source>
        <dbReference type="EMBL" id="SCG38710.1"/>
    </source>
</evidence>
<dbReference type="RefSeq" id="WP_139131433.1">
    <property type="nucleotide sequence ID" value="NZ_FMDN01000002.1"/>
</dbReference>
<feature type="transmembrane region" description="Helical" evidence="1">
    <location>
        <begin position="376"/>
        <end position="394"/>
    </location>
</feature>
<evidence type="ECO:0000256" key="1">
    <source>
        <dbReference type="SAM" id="Phobius"/>
    </source>
</evidence>
<dbReference type="SUPFAM" id="SSF82171">
    <property type="entry name" value="DPP6 N-terminal domain-like"/>
    <property type="match status" value="1"/>
</dbReference>
<evidence type="ECO:0008006" key="5">
    <source>
        <dbReference type="Google" id="ProtNLM"/>
    </source>
</evidence>
<keyword evidence="1" id="KW-1133">Transmembrane helix</keyword>
<accession>A0A1C5GY84</accession>
<dbReference type="Proteomes" id="UP000199408">
    <property type="component" value="Unassembled WGS sequence"/>
</dbReference>
<feature type="signal peptide" evidence="2">
    <location>
        <begin position="1"/>
        <end position="26"/>
    </location>
</feature>
<organism evidence="3 4">
    <name type="scientific">Micromonospora halophytica</name>
    <dbReference type="NCBI Taxonomy" id="47864"/>
    <lineage>
        <taxon>Bacteria</taxon>
        <taxon>Bacillati</taxon>
        <taxon>Actinomycetota</taxon>
        <taxon>Actinomycetes</taxon>
        <taxon>Micromonosporales</taxon>
        <taxon>Micromonosporaceae</taxon>
        <taxon>Micromonospora</taxon>
    </lineage>
</organism>
<dbReference type="PROSITE" id="PS50062">
    <property type="entry name" value="BCL2_FAMILY"/>
    <property type="match status" value="1"/>
</dbReference>
<sequence length="415" mass="43564">MNRTITALAALVGVVTVAATAPGWLATPAAAGSAETVPTRLYDPWLWQATVGQHPAGPASVVFFTSNTRYAESTGVLVGRDGGYRLIPMRVGEGHGLLSPDGRHYLRPGWGTLIDLTTGDERAGHPAGLHPLAWSPDGRRLLASRDNDDSVITYGPDNEQLNDPAKPDDLLVVDPYAGTSRPVAAGAFASHTTGAWSPDGTLLAVAGPVDPAGDQERLAVTDPVAGGVRWQRDLDEWHRLAGRGAWSPDGRRIALFGFTGCTGVTCTDEQLAARSWRLDFLDAATGQPVGAPVPLEGWPTELVGWRGGDPVLVELSTGATVPQRRASLVATTPEGRRQTLMTGPTGSSGIEVPARLLVSGAFTGPAPRPSPWAAPGWLYATLLLPPLLLTILLLRRRARRGSPGVADTGGSRLVG</sequence>
<dbReference type="EMBL" id="FMDN01000002">
    <property type="protein sequence ID" value="SCG38710.1"/>
    <property type="molecule type" value="Genomic_DNA"/>
</dbReference>
<dbReference type="OrthoDB" id="3346200at2"/>
<keyword evidence="1" id="KW-0472">Membrane</keyword>
<name>A0A1C5GY84_9ACTN</name>
<keyword evidence="4" id="KW-1185">Reference proteome</keyword>
<dbReference type="Gene3D" id="2.120.10.30">
    <property type="entry name" value="TolB, C-terminal domain"/>
    <property type="match status" value="1"/>
</dbReference>
<dbReference type="InterPro" id="IPR011042">
    <property type="entry name" value="6-blade_b-propeller_TolB-like"/>
</dbReference>
<evidence type="ECO:0000256" key="2">
    <source>
        <dbReference type="SAM" id="SignalP"/>
    </source>
</evidence>
<dbReference type="AlphaFoldDB" id="A0A1C5GY84"/>
<dbReference type="STRING" id="47864.GA0070560_102304"/>
<evidence type="ECO:0000313" key="4">
    <source>
        <dbReference type="Proteomes" id="UP000199408"/>
    </source>
</evidence>
<protein>
    <recommendedName>
        <fullName evidence="5">WD40-like Beta Propeller Repeat</fullName>
    </recommendedName>
</protein>
<proteinExistence type="predicted"/>